<evidence type="ECO:0000313" key="7">
    <source>
        <dbReference type="Proteomes" id="UP000260759"/>
    </source>
</evidence>
<dbReference type="GeneID" id="29795350"/>
<evidence type="ECO:0000313" key="4">
    <source>
        <dbReference type="EMBL" id="KAB4229580.1"/>
    </source>
</evidence>
<dbReference type="EMBL" id="WCUQ01000011">
    <property type="protein sequence ID" value="KAB4121990.1"/>
    <property type="molecule type" value="Genomic_DNA"/>
</dbReference>
<accession>A0A174LC53</accession>
<evidence type="ECO:0000313" key="10">
    <source>
        <dbReference type="Proteomes" id="UP000462376"/>
    </source>
</evidence>
<dbReference type="Proteomes" id="UP000438773">
    <property type="component" value="Unassembled WGS sequence"/>
</dbReference>
<evidence type="ECO:0000313" key="9">
    <source>
        <dbReference type="Proteomes" id="UP000441711"/>
    </source>
</evidence>
<evidence type="ECO:0000313" key="6">
    <source>
        <dbReference type="Proteomes" id="UP000095614"/>
    </source>
</evidence>
<proteinExistence type="predicted"/>
<dbReference type="EMBL" id="WCTL01000031">
    <property type="protein sequence ID" value="KAB4229580.1"/>
    <property type="molecule type" value="Genomic_DNA"/>
</dbReference>
<dbReference type="Proteomes" id="UP000260759">
    <property type="component" value="Unassembled WGS sequence"/>
</dbReference>
<dbReference type="Proteomes" id="UP000441711">
    <property type="component" value="Unassembled WGS sequence"/>
</dbReference>
<evidence type="ECO:0000313" key="8">
    <source>
        <dbReference type="Proteomes" id="UP000438773"/>
    </source>
</evidence>
<reference evidence="5 7" key="2">
    <citation type="submission" date="2018-08" db="EMBL/GenBank/DDBJ databases">
        <title>A genome reference for cultivated species of the human gut microbiota.</title>
        <authorList>
            <person name="Zou Y."/>
            <person name="Xue W."/>
            <person name="Luo G."/>
        </authorList>
    </citation>
    <scope>NUCLEOTIDE SEQUENCE [LARGE SCALE GENOMIC DNA]</scope>
    <source>
        <strain evidence="5 7">OM03-4</strain>
    </source>
</reference>
<gene>
    <name evidence="5" type="ORF">DXB37_20135</name>
    <name evidence="1" type="ORF">ERS852462_02982</name>
    <name evidence="4" type="ORF">GAP47_20500</name>
    <name evidence="2" type="ORF">GAQ70_15620</name>
    <name evidence="3" type="ORF">GAQ75_17375</name>
</gene>
<evidence type="ECO:0000313" key="3">
    <source>
        <dbReference type="EMBL" id="KAB4121990.1"/>
    </source>
</evidence>
<dbReference type="EMBL" id="QSVA01000029">
    <property type="protein sequence ID" value="RGN88798.1"/>
    <property type="molecule type" value="Genomic_DNA"/>
</dbReference>
<protein>
    <submittedName>
        <fullName evidence="1">Uncharacterized protein</fullName>
    </submittedName>
</protein>
<reference evidence="1 6" key="1">
    <citation type="submission" date="2015-09" db="EMBL/GenBank/DDBJ databases">
        <authorList>
            <consortium name="Pathogen Informatics"/>
        </authorList>
    </citation>
    <scope>NUCLEOTIDE SEQUENCE [LARGE SCALE GENOMIC DNA]</scope>
    <source>
        <strain evidence="1 6">2789STDY5834847</strain>
    </source>
</reference>
<reference evidence="8 9" key="3">
    <citation type="journal article" date="2019" name="Nat. Med.">
        <title>A library of human gut bacterial isolates paired with longitudinal multiomics data enables mechanistic microbiome research.</title>
        <authorList>
            <person name="Poyet M."/>
            <person name="Groussin M."/>
            <person name="Gibbons S.M."/>
            <person name="Avila-Pacheco J."/>
            <person name="Jiang X."/>
            <person name="Kearney S.M."/>
            <person name="Perrotta A.R."/>
            <person name="Berdy B."/>
            <person name="Zhao S."/>
            <person name="Lieberman T.D."/>
            <person name="Swanson P.K."/>
            <person name="Smith M."/>
            <person name="Roesemann S."/>
            <person name="Alexander J.E."/>
            <person name="Rich S.A."/>
            <person name="Livny J."/>
            <person name="Vlamakis H."/>
            <person name="Clish C."/>
            <person name="Bullock K."/>
            <person name="Deik A."/>
            <person name="Scott J."/>
            <person name="Pierce K.A."/>
            <person name="Xavier R.J."/>
            <person name="Alm E.J."/>
        </authorList>
    </citation>
    <scope>NUCLEOTIDE SEQUENCE [LARGE SCALE GENOMIC DNA]</scope>
    <source>
        <strain evidence="2 9">BIOML-A36</strain>
        <strain evidence="3 8">BIOML-A37</strain>
        <strain evidence="4 10">BIOML-A5</strain>
    </source>
</reference>
<dbReference type="Proteomes" id="UP000095614">
    <property type="component" value="Unassembled WGS sequence"/>
</dbReference>
<evidence type="ECO:0000313" key="1">
    <source>
        <dbReference type="EMBL" id="CUP22014.1"/>
    </source>
</evidence>
<sequence length="365" mass="43371">MAVLFDSFSYRIKEVESGICYDRWHFGKYPELTMPEHLYYLNRVINCLLTHDKIIIRTDSLEEIIDVLGFEAFRLLYERQELVIIDNWWFPAFMIGNENLLFMNMHKSNYYDKVIERINNKYGFQASLFIKQVFEKVTSDSESEEYVYWDHIAQENMYEDFTINNQIRTYLNIESENILDINEKDTWSAVRLCLFERSIVWGSYLQTDEIILEDEAKYYFMQKNNLIPEQTLNDRMNKYLFARNIPNLSLLYYNKIIDIKKIIQVRDHAFGGFYRDWLQSNNYNINELERILLGGNSSSQAEKWFRWGLVSVTGLILPAVGGLAVSLLNEKIPSFSQKIPNIFFDHVLSQVFNTRKNRNALLALK</sequence>
<dbReference type="AlphaFoldDB" id="A0A174LC53"/>
<dbReference type="Proteomes" id="UP000462376">
    <property type="component" value="Unassembled WGS sequence"/>
</dbReference>
<name>A0A174LC53_BACUN</name>
<dbReference type="EMBL" id="CZAF01000008">
    <property type="protein sequence ID" value="CUP22014.1"/>
    <property type="molecule type" value="Genomic_DNA"/>
</dbReference>
<dbReference type="EMBL" id="WCUP01000011">
    <property type="protein sequence ID" value="KAB4108128.1"/>
    <property type="molecule type" value="Genomic_DNA"/>
</dbReference>
<evidence type="ECO:0000313" key="5">
    <source>
        <dbReference type="EMBL" id="RGN88798.1"/>
    </source>
</evidence>
<evidence type="ECO:0000313" key="2">
    <source>
        <dbReference type="EMBL" id="KAB4108128.1"/>
    </source>
</evidence>
<dbReference type="RefSeq" id="WP_004319459.1">
    <property type="nucleotide sequence ID" value="NZ_CZAF01000008.1"/>
</dbReference>
<organism evidence="1 6">
    <name type="scientific">Bacteroides uniformis</name>
    <dbReference type="NCBI Taxonomy" id="820"/>
    <lineage>
        <taxon>Bacteria</taxon>
        <taxon>Pseudomonadati</taxon>
        <taxon>Bacteroidota</taxon>
        <taxon>Bacteroidia</taxon>
        <taxon>Bacteroidales</taxon>
        <taxon>Bacteroidaceae</taxon>
        <taxon>Bacteroides</taxon>
    </lineage>
</organism>
<dbReference type="OrthoDB" id="1034959at2"/>